<dbReference type="InterPro" id="IPR015943">
    <property type="entry name" value="WD40/YVTN_repeat-like_dom_sf"/>
</dbReference>
<gene>
    <name evidence="5" type="ORF">PPERSA_03460</name>
</gene>
<dbReference type="PROSITE" id="PS50082">
    <property type="entry name" value="WD_REPEATS_2"/>
    <property type="match status" value="2"/>
</dbReference>
<dbReference type="Gene3D" id="2.130.10.10">
    <property type="entry name" value="YVTN repeat-like/Quinoprotein amine dehydrogenase"/>
    <property type="match status" value="3"/>
</dbReference>
<dbReference type="PROSITE" id="PS50294">
    <property type="entry name" value="WD_REPEATS_REGION"/>
    <property type="match status" value="2"/>
</dbReference>
<dbReference type="GO" id="GO:0005929">
    <property type="term" value="C:cilium"/>
    <property type="evidence" value="ECO:0007669"/>
    <property type="project" value="UniProtKB-ARBA"/>
</dbReference>
<feature type="region of interest" description="Disordered" evidence="4">
    <location>
        <begin position="1"/>
        <end position="57"/>
    </location>
</feature>
<dbReference type="OrthoDB" id="10264376at2759"/>
<dbReference type="EMBL" id="LDAU01000205">
    <property type="protein sequence ID" value="KRW99659.1"/>
    <property type="molecule type" value="Genomic_DNA"/>
</dbReference>
<dbReference type="SMART" id="SM00320">
    <property type="entry name" value="WD40"/>
    <property type="match status" value="11"/>
</dbReference>
<dbReference type="InterPro" id="IPR050630">
    <property type="entry name" value="WD_repeat_EMAP"/>
</dbReference>
<dbReference type="AlphaFoldDB" id="A0A0V0QBZ8"/>
<dbReference type="PANTHER" id="PTHR13720:SF53">
    <property type="entry name" value="ANAPHASE-PROMOTING COMPLEX SUBUNIT 4 WD40 DOMAIN-CONTAINING PROTEIN"/>
    <property type="match status" value="1"/>
</dbReference>
<keyword evidence="6" id="KW-1185">Reference proteome</keyword>
<proteinExistence type="predicted"/>
<comment type="caution">
    <text evidence="5">The sequence shown here is derived from an EMBL/GenBank/DDBJ whole genome shotgun (WGS) entry which is preliminary data.</text>
</comment>
<organism evidence="5 6">
    <name type="scientific">Pseudocohnilembus persalinus</name>
    <name type="common">Ciliate</name>
    <dbReference type="NCBI Taxonomy" id="266149"/>
    <lineage>
        <taxon>Eukaryota</taxon>
        <taxon>Sar</taxon>
        <taxon>Alveolata</taxon>
        <taxon>Ciliophora</taxon>
        <taxon>Intramacronucleata</taxon>
        <taxon>Oligohymenophorea</taxon>
        <taxon>Scuticociliatia</taxon>
        <taxon>Philasterida</taxon>
        <taxon>Pseudocohnilembidae</taxon>
        <taxon>Pseudocohnilembus</taxon>
    </lineage>
</organism>
<evidence type="ECO:0000256" key="2">
    <source>
        <dbReference type="ARBA" id="ARBA00022737"/>
    </source>
</evidence>
<dbReference type="PANTHER" id="PTHR13720">
    <property type="entry name" value="WD-40 REPEAT PROTEIN"/>
    <property type="match status" value="1"/>
</dbReference>
<keyword evidence="2" id="KW-0677">Repeat</keyword>
<dbReference type="OMA" id="DWNLVGQ"/>
<evidence type="ECO:0000313" key="6">
    <source>
        <dbReference type="Proteomes" id="UP000054937"/>
    </source>
</evidence>
<dbReference type="Pfam" id="PF00400">
    <property type="entry name" value="WD40"/>
    <property type="match status" value="4"/>
</dbReference>
<evidence type="ECO:0000256" key="1">
    <source>
        <dbReference type="ARBA" id="ARBA00022574"/>
    </source>
</evidence>
<dbReference type="SUPFAM" id="SSF50978">
    <property type="entry name" value="WD40 repeat-like"/>
    <property type="match status" value="2"/>
</dbReference>
<dbReference type="InterPro" id="IPR001680">
    <property type="entry name" value="WD40_rpt"/>
</dbReference>
<dbReference type="InParanoid" id="A0A0V0QBZ8"/>
<keyword evidence="1 3" id="KW-0853">WD repeat</keyword>
<dbReference type="InterPro" id="IPR019775">
    <property type="entry name" value="WD40_repeat_CS"/>
</dbReference>
<dbReference type="InterPro" id="IPR036322">
    <property type="entry name" value="WD40_repeat_dom_sf"/>
</dbReference>
<reference evidence="5 6" key="1">
    <citation type="journal article" date="2015" name="Sci. Rep.">
        <title>Genome of the facultative scuticociliatosis pathogen Pseudocohnilembus persalinus provides insight into its virulence through horizontal gene transfer.</title>
        <authorList>
            <person name="Xiong J."/>
            <person name="Wang G."/>
            <person name="Cheng J."/>
            <person name="Tian M."/>
            <person name="Pan X."/>
            <person name="Warren A."/>
            <person name="Jiang C."/>
            <person name="Yuan D."/>
            <person name="Miao W."/>
        </authorList>
    </citation>
    <scope>NUCLEOTIDE SEQUENCE [LARGE SCALE GENOMIC DNA]</scope>
    <source>
        <strain evidence="5">36N120E</strain>
    </source>
</reference>
<dbReference type="Proteomes" id="UP000054937">
    <property type="component" value="Unassembled WGS sequence"/>
</dbReference>
<sequence length="666" mass="74034">MHQQFGQKQGSQQFSQQSFPQQNNFNHQQFGHQNSSQQYGNSYNQQQQQQQQYSQNFGNQQQQLDCLELDHLVGFSGKFPNSAHFHPQDREKIIYAIGGLVVIENLQDKHDQIFLRGHDSQVSSIAVSPSGRFIASGQVGSLQTKYHESPGITNIAFSYDDKFLAVTGASNTITIWNTQDFSIVYNKLFESPVTLIAWSSVTKSATKHNKYILVTAQGNTIKINSLDFNLGSMQYQLTSSTCQLPSSGLIRTYSTAIIDPRGEFIYCGTTAGELCIYNIPNQVFKAAIPISTNGVLSLTLINDTLIVGSGDGKIKKLQGQETKWSVEAEVQLDGALNGQSLSPDGSEVLVSSSNSKIYRVLTNTIDATVHNEGHISPIIDVAFQKGKNDLFVTIDAQGYIFVWDNNELNVITKCVKNGFNKSQGLCVTIANDDGTVIAGYDDGFVKCFQITNQNYSPFLWEMVNCHKGGVTSIYADENYILTGGRDGQVRIWSRVARQLLQQISIHTRDVIAVFPDIQQSHIIHSASTDKSIHSYDLKLNKKLMYHQAKNGTLLGMSQRKDHEQELVTCGLNTPILFWDCDVVEPVQLINVNEKLNTIQVSPTGKYLAVGDDKGEVVVYLLSSTKQVGKFLGHSGPVSKLKWSPDEKQIISISFDSSLCVWNFFED</sequence>
<evidence type="ECO:0000313" key="5">
    <source>
        <dbReference type="EMBL" id="KRW99659.1"/>
    </source>
</evidence>
<feature type="repeat" description="WD" evidence="3">
    <location>
        <begin position="630"/>
        <end position="666"/>
    </location>
</feature>
<protein>
    <submittedName>
        <fullName evidence="5">WD40-repeat-containing domain</fullName>
    </submittedName>
</protein>
<evidence type="ECO:0000256" key="4">
    <source>
        <dbReference type="SAM" id="MobiDB-lite"/>
    </source>
</evidence>
<evidence type="ECO:0000256" key="3">
    <source>
        <dbReference type="PROSITE-ProRule" id="PRU00221"/>
    </source>
</evidence>
<accession>A0A0V0QBZ8</accession>
<name>A0A0V0QBZ8_PSEPJ</name>
<dbReference type="PROSITE" id="PS00678">
    <property type="entry name" value="WD_REPEATS_1"/>
    <property type="match status" value="1"/>
</dbReference>
<feature type="repeat" description="WD" evidence="3">
    <location>
        <begin position="463"/>
        <end position="493"/>
    </location>
</feature>